<dbReference type="InterPro" id="IPR033659">
    <property type="entry name" value="Ferrochelatase_N"/>
</dbReference>
<feature type="binding site" evidence="12">
    <location>
        <position position="264"/>
    </location>
    <ligand>
        <name>Fe(2+)</name>
        <dbReference type="ChEBI" id="CHEBI:29033"/>
    </ligand>
</feature>
<protein>
    <recommendedName>
        <fullName evidence="4 12">Coproporphyrin III ferrochelatase</fullName>
        <ecNumber evidence="3 12">4.99.1.9</ecNumber>
    </recommendedName>
</protein>
<feature type="binding site" evidence="12">
    <location>
        <position position="183"/>
    </location>
    <ligand>
        <name>Fe(2+)</name>
        <dbReference type="ChEBI" id="CHEBI:29033"/>
    </ligand>
</feature>
<feature type="binding site" evidence="12">
    <location>
        <position position="125"/>
    </location>
    <ligand>
        <name>Fe-coproporphyrin III</name>
        <dbReference type="ChEBI" id="CHEBI:68438"/>
    </ligand>
</feature>
<dbReference type="PANTHER" id="PTHR11108:SF1">
    <property type="entry name" value="FERROCHELATASE, MITOCHONDRIAL"/>
    <property type="match status" value="1"/>
</dbReference>
<dbReference type="FunFam" id="3.40.50.1400:FF:000009">
    <property type="entry name" value="Ferrochelatase"/>
    <property type="match status" value="1"/>
</dbReference>
<evidence type="ECO:0000256" key="4">
    <source>
        <dbReference type="ARBA" id="ARBA00019484"/>
    </source>
</evidence>
<dbReference type="EMBL" id="JAGSOT010000051">
    <property type="protein sequence ID" value="MBR7797342.1"/>
    <property type="molecule type" value="Genomic_DNA"/>
</dbReference>
<keyword evidence="7 12" id="KW-0408">Iron</keyword>
<dbReference type="InterPro" id="IPR033644">
    <property type="entry name" value="Ferrochelatase_C"/>
</dbReference>
<keyword evidence="6 12" id="KW-0479">Metal-binding</keyword>
<dbReference type="RefSeq" id="WP_026680605.1">
    <property type="nucleotide sequence ID" value="NZ_BAAACY010000170.1"/>
</dbReference>
<keyword evidence="5 12" id="KW-0963">Cytoplasm</keyword>
<accession>A0A941ICF3</accession>
<dbReference type="PANTHER" id="PTHR11108">
    <property type="entry name" value="FERROCHELATASE"/>
    <property type="match status" value="1"/>
</dbReference>
<evidence type="ECO:0000256" key="8">
    <source>
        <dbReference type="ARBA" id="ARBA00023133"/>
    </source>
</evidence>
<dbReference type="GO" id="GO:0005737">
    <property type="term" value="C:cytoplasm"/>
    <property type="evidence" value="ECO:0007669"/>
    <property type="project" value="UniProtKB-SubCell"/>
</dbReference>
<comment type="subcellular location">
    <subcellularLocation>
        <location evidence="12 13">Cytoplasm</location>
    </subcellularLocation>
</comment>
<reference evidence="14" key="1">
    <citation type="submission" date="2021-04" db="EMBL/GenBank/DDBJ databases">
        <title>Isolation and polyphasic classification of algal microorganism.</title>
        <authorList>
            <person name="Wang S."/>
        </authorList>
    </citation>
    <scope>NUCLEOTIDE SEQUENCE</scope>
    <source>
        <strain evidence="14">720a</strain>
    </source>
</reference>
<dbReference type="GO" id="GO:0006783">
    <property type="term" value="P:heme biosynthetic process"/>
    <property type="evidence" value="ECO:0007669"/>
    <property type="project" value="UniProtKB-UniRule"/>
</dbReference>
<dbReference type="CDD" id="cd00419">
    <property type="entry name" value="Ferrochelatase_C"/>
    <property type="match status" value="1"/>
</dbReference>
<keyword evidence="9 12" id="KW-0456">Lyase</keyword>
<comment type="function">
    <text evidence="12 13">Involved in coproporphyrin-dependent heme b biosynthesis. Catalyzes the insertion of ferrous iron into coproporphyrin III to form Fe-coproporphyrin III.</text>
</comment>
<dbReference type="Proteomes" id="UP000675284">
    <property type="component" value="Unassembled WGS sequence"/>
</dbReference>
<sequence>MGKQKLGLLVMAYGTPYKEEDIERYYTHIRHGRKPDEAALQDLKDRYKAIGGISPLAKITEQQAAALEENLNALQDEVEFKAYIGLKHIEPFIEDAVQQMANDGIEEAVSIVLAPHYSTFSVKSYNQRANDEAAKHGVTSITSVESWYDEPGFIKYWADQISAVYDKMTEDEREKAVLIVSAHSLPEKILQNGDPYPQQLEETAKLIAKETGIRNYEIGWQSEGNTPDPWLGPDVQDLTRDLYEQKGYRTFVYAPVGFIADHLEVLFDNDYECKVVCDELGATYYRPEMPNVHPQFIRTLSEVVLKKVKREVQ</sequence>
<evidence type="ECO:0000256" key="7">
    <source>
        <dbReference type="ARBA" id="ARBA00023004"/>
    </source>
</evidence>
<evidence type="ECO:0000256" key="10">
    <source>
        <dbReference type="ARBA" id="ARBA00023244"/>
    </source>
</evidence>
<dbReference type="AlphaFoldDB" id="A0A941ICF3"/>
<dbReference type="Gene3D" id="3.40.50.1400">
    <property type="match status" value="2"/>
</dbReference>
<evidence type="ECO:0000256" key="6">
    <source>
        <dbReference type="ARBA" id="ARBA00022723"/>
    </source>
</evidence>
<keyword evidence="10 12" id="KW-0627">Porphyrin biosynthesis</keyword>
<feature type="binding site" evidence="12">
    <location>
        <begin position="46"/>
        <end position="47"/>
    </location>
    <ligand>
        <name>Fe-coproporphyrin III</name>
        <dbReference type="ChEBI" id="CHEBI:68438"/>
    </ligand>
</feature>
<dbReference type="NCBIfam" id="TIGR00109">
    <property type="entry name" value="hemH"/>
    <property type="match status" value="1"/>
</dbReference>
<dbReference type="Pfam" id="PF00762">
    <property type="entry name" value="Ferrochelatase"/>
    <property type="match status" value="1"/>
</dbReference>
<evidence type="ECO:0000313" key="15">
    <source>
        <dbReference type="Proteomes" id="UP000675284"/>
    </source>
</evidence>
<dbReference type="InterPro" id="IPR019772">
    <property type="entry name" value="Ferrochelatase_AS"/>
</dbReference>
<evidence type="ECO:0000256" key="9">
    <source>
        <dbReference type="ARBA" id="ARBA00023239"/>
    </source>
</evidence>
<comment type="caution">
    <text evidence="14">The sequence shown here is derived from an EMBL/GenBank/DDBJ whole genome shotgun (WGS) entry which is preliminary data.</text>
</comment>
<organism evidence="14 15">
    <name type="scientific">Virgibacillus salarius</name>
    <dbReference type="NCBI Taxonomy" id="447199"/>
    <lineage>
        <taxon>Bacteria</taxon>
        <taxon>Bacillati</taxon>
        <taxon>Bacillota</taxon>
        <taxon>Bacilli</taxon>
        <taxon>Bacillales</taxon>
        <taxon>Bacillaceae</taxon>
        <taxon>Virgibacillus</taxon>
    </lineage>
</organism>
<evidence type="ECO:0000256" key="13">
    <source>
        <dbReference type="RuleBase" id="RU000607"/>
    </source>
</evidence>
<gene>
    <name evidence="14" type="primary">hemH</name>
    <name evidence="12" type="synonym">cpfC</name>
    <name evidence="14" type="ORF">KCX74_14995</name>
</gene>
<dbReference type="InterPro" id="IPR001015">
    <property type="entry name" value="Ferrochelatase"/>
</dbReference>
<keyword evidence="15" id="KW-1185">Reference proteome</keyword>
<proteinExistence type="inferred from homology"/>
<feature type="binding site" description="axial binding residue" evidence="12">
    <location>
        <position position="13"/>
    </location>
    <ligand>
        <name>Fe-coproporphyrin III</name>
        <dbReference type="ChEBI" id="CHEBI:68438"/>
    </ligand>
    <ligandPart>
        <name>Fe</name>
        <dbReference type="ChEBI" id="CHEBI:18248"/>
    </ligandPart>
</feature>
<feature type="binding site" evidence="12">
    <location>
        <position position="30"/>
    </location>
    <ligand>
        <name>Fe-coproporphyrin III</name>
        <dbReference type="ChEBI" id="CHEBI:68438"/>
    </ligand>
</feature>
<dbReference type="NCBIfam" id="NF009095">
    <property type="entry name" value="PRK12435.1"/>
    <property type="match status" value="1"/>
</dbReference>
<feature type="binding site" evidence="12">
    <location>
        <position position="54"/>
    </location>
    <ligand>
        <name>Fe-coproporphyrin III</name>
        <dbReference type="ChEBI" id="CHEBI:68438"/>
    </ligand>
</feature>
<dbReference type="HAMAP" id="MF_00323">
    <property type="entry name" value="Ferrochelatase"/>
    <property type="match status" value="1"/>
</dbReference>
<comment type="pathway">
    <text evidence="1 12 13">Porphyrin-containing compound metabolism; protoheme biosynthesis.</text>
</comment>
<dbReference type="GO" id="GO:0004325">
    <property type="term" value="F:ferrochelatase activity"/>
    <property type="evidence" value="ECO:0007669"/>
    <property type="project" value="UniProtKB-UniRule"/>
</dbReference>
<evidence type="ECO:0000256" key="5">
    <source>
        <dbReference type="ARBA" id="ARBA00022490"/>
    </source>
</evidence>
<name>A0A941ICF3_9BACI</name>
<evidence type="ECO:0000256" key="1">
    <source>
        <dbReference type="ARBA" id="ARBA00004744"/>
    </source>
</evidence>
<dbReference type="EC" id="4.99.1.9" evidence="3 12"/>
<dbReference type="GO" id="GO:0046872">
    <property type="term" value="F:metal ion binding"/>
    <property type="evidence" value="ECO:0007669"/>
    <property type="project" value="UniProtKB-UniRule"/>
</dbReference>
<dbReference type="CDD" id="cd03411">
    <property type="entry name" value="Ferrochelatase_N"/>
    <property type="match status" value="1"/>
</dbReference>
<comment type="catalytic activity">
    <reaction evidence="11">
        <text>Fe-coproporphyrin III + 2 H(+) = coproporphyrin III + Fe(2+)</text>
        <dbReference type="Rhea" id="RHEA:49572"/>
        <dbReference type="ChEBI" id="CHEBI:15378"/>
        <dbReference type="ChEBI" id="CHEBI:29033"/>
        <dbReference type="ChEBI" id="CHEBI:68438"/>
        <dbReference type="ChEBI" id="CHEBI:131725"/>
        <dbReference type="EC" id="4.99.1.9"/>
    </reaction>
    <physiologicalReaction direction="right-to-left" evidence="11">
        <dbReference type="Rhea" id="RHEA:49574"/>
    </physiologicalReaction>
</comment>
<evidence type="ECO:0000256" key="11">
    <source>
        <dbReference type="ARBA" id="ARBA00024536"/>
    </source>
</evidence>
<dbReference type="PROSITE" id="PS00534">
    <property type="entry name" value="FERROCHELATASE"/>
    <property type="match status" value="1"/>
</dbReference>
<evidence type="ECO:0000256" key="2">
    <source>
        <dbReference type="ARBA" id="ARBA00007718"/>
    </source>
</evidence>
<keyword evidence="8 12" id="KW-0350">Heme biosynthesis</keyword>
<comment type="similarity">
    <text evidence="2 12 13">Belongs to the ferrochelatase family.</text>
</comment>
<evidence type="ECO:0000256" key="12">
    <source>
        <dbReference type="HAMAP-Rule" id="MF_00323"/>
    </source>
</evidence>
<evidence type="ECO:0000256" key="3">
    <source>
        <dbReference type="ARBA" id="ARBA00013215"/>
    </source>
</evidence>
<evidence type="ECO:0000313" key="14">
    <source>
        <dbReference type="EMBL" id="MBR7797342.1"/>
    </source>
</evidence>
<dbReference type="SUPFAM" id="SSF53800">
    <property type="entry name" value="Chelatase"/>
    <property type="match status" value="1"/>
</dbReference>